<evidence type="ECO:0000313" key="4">
    <source>
        <dbReference type="Proteomes" id="UP001286313"/>
    </source>
</evidence>
<feature type="compositionally biased region" description="Polar residues" evidence="2">
    <location>
        <begin position="77"/>
        <end position="100"/>
    </location>
</feature>
<dbReference type="SUPFAM" id="SSF46689">
    <property type="entry name" value="Homeodomain-like"/>
    <property type="match status" value="1"/>
</dbReference>
<gene>
    <name evidence="3" type="ORF">Pcinc_030128</name>
</gene>
<evidence type="ECO:0008006" key="5">
    <source>
        <dbReference type="Google" id="ProtNLM"/>
    </source>
</evidence>
<accession>A0AAE1K6F0</accession>
<dbReference type="Proteomes" id="UP001286313">
    <property type="component" value="Unassembled WGS sequence"/>
</dbReference>
<evidence type="ECO:0000256" key="1">
    <source>
        <dbReference type="ARBA" id="ARBA00004123"/>
    </source>
</evidence>
<name>A0AAE1K6F0_PETCI</name>
<comment type="subcellular location">
    <subcellularLocation>
        <location evidence="1">Nucleus</location>
    </subcellularLocation>
</comment>
<proteinExistence type="predicted"/>
<feature type="region of interest" description="Disordered" evidence="2">
    <location>
        <begin position="64"/>
        <end position="126"/>
    </location>
</feature>
<dbReference type="EMBL" id="JAWQEG010003856">
    <property type="protein sequence ID" value="KAK3864158.1"/>
    <property type="molecule type" value="Genomic_DNA"/>
</dbReference>
<sequence>MERHITKVALYGRIVGMSESGISADDIAEVGVHRSTVYKWLNRWEEEGELTDLYMRGARRKMTAQQDQQLRKYGWSPISQRQRSKESISNQRVNRNTTQETEGDGLSPYITGSKAQINGEAETVEA</sequence>
<dbReference type="AlphaFoldDB" id="A0AAE1K6F0"/>
<evidence type="ECO:0000256" key="2">
    <source>
        <dbReference type="SAM" id="MobiDB-lite"/>
    </source>
</evidence>
<dbReference type="Pfam" id="PF13384">
    <property type="entry name" value="HTH_23"/>
    <property type="match status" value="1"/>
</dbReference>
<reference evidence="3" key="1">
    <citation type="submission" date="2023-10" db="EMBL/GenBank/DDBJ databases">
        <title>Genome assemblies of two species of porcelain crab, Petrolisthes cinctipes and Petrolisthes manimaculis (Anomura: Porcellanidae).</title>
        <authorList>
            <person name="Angst P."/>
        </authorList>
    </citation>
    <scope>NUCLEOTIDE SEQUENCE</scope>
    <source>
        <strain evidence="3">PB745_01</strain>
        <tissue evidence="3">Gill</tissue>
    </source>
</reference>
<comment type="caution">
    <text evidence="3">The sequence shown here is derived from an EMBL/GenBank/DDBJ whole genome shotgun (WGS) entry which is preliminary data.</text>
</comment>
<dbReference type="GO" id="GO:0005634">
    <property type="term" value="C:nucleus"/>
    <property type="evidence" value="ECO:0007669"/>
    <property type="project" value="UniProtKB-SubCell"/>
</dbReference>
<keyword evidence="4" id="KW-1185">Reference proteome</keyword>
<organism evidence="3 4">
    <name type="scientific">Petrolisthes cinctipes</name>
    <name type="common">Flat porcelain crab</name>
    <dbReference type="NCBI Taxonomy" id="88211"/>
    <lineage>
        <taxon>Eukaryota</taxon>
        <taxon>Metazoa</taxon>
        <taxon>Ecdysozoa</taxon>
        <taxon>Arthropoda</taxon>
        <taxon>Crustacea</taxon>
        <taxon>Multicrustacea</taxon>
        <taxon>Malacostraca</taxon>
        <taxon>Eumalacostraca</taxon>
        <taxon>Eucarida</taxon>
        <taxon>Decapoda</taxon>
        <taxon>Pleocyemata</taxon>
        <taxon>Anomura</taxon>
        <taxon>Galatheoidea</taxon>
        <taxon>Porcellanidae</taxon>
        <taxon>Petrolisthes</taxon>
    </lineage>
</organism>
<evidence type="ECO:0000313" key="3">
    <source>
        <dbReference type="EMBL" id="KAK3864158.1"/>
    </source>
</evidence>
<protein>
    <recommendedName>
        <fullName evidence="5">Transposase</fullName>
    </recommendedName>
</protein>
<dbReference type="InterPro" id="IPR009057">
    <property type="entry name" value="Homeodomain-like_sf"/>
</dbReference>